<organism evidence="2 3">
    <name type="scientific">Actinoallomurus vinaceus</name>
    <dbReference type="NCBI Taxonomy" id="1080074"/>
    <lineage>
        <taxon>Bacteria</taxon>
        <taxon>Bacillati</taxon>
        <taxon>Actinomycetota</taxon>
        <taxon>Actinomycetes</taxon>
        <taxon>Streptosporangiales</taxon>
        <taxon>Thermomonosporaceae</taxon>
        <taxon>Actinoallomurus</taxon>
    </lineage>
</organism>
<evidence type="ECO:0000313" key="3">
    <source>
        <dbReference type="Proteomes" id="UP001501442"/>
    </source>
</evidence>
<accession>A0ABP8U9E1</accession>
<dbReference type="InterPro" id="IPR016040">
    <property type="entry name" value="NAD(P)-bd_dom"/>
</dbReference>
<proteinExistence type="predicted"/>
<dbReference type="InterPro" id="IPR036291">
    <property type="entry name" value="NAD(P)-bd_dom_sf"/>
</dbReference>
<dbReference type="Proteomes" id="UP001501442">
    <property type="component" value="Unassembled WGS sequence"/>
</dbReference>
<gene>
    <name evidence="2" type="ORF">GCM10023196_025530</name>
</gene>
<dbReference type="Gene3D" id="3.90.25.10">
    <property type="entry name" value="UDP-galactose 4-epimerase, domain 1"/>
    <property type="match status" value="1"/>
</dbReference>
<name>A0ABP8U9E1_9ACTN</name>
<evidence type="ECO:0000259" key="1">
    <source>
        <dbReference type="Pfam" id="PF13460"/>
    </source>
</evidence>
<reference evidence="3" key="1">
    <citation type="journal article" date="2019" name="Int. J. Syst. Evol. Microbiol.">
        <title>The Global Catalogue of Microorganisms (GCM) 10K type strain sequencing project: providing services to taxonomists for standard genome sequencing and annotation.</title>
        <authorList>
            <consortium name="The Broad Institute Genomics Platform"/>
            <consortium name="The Broad Institute Genome Sequencing Center for Infectious Disease"/>
            <person name="Wu L."/>
            <person name="Ma J."/>
        </authorList>
    </citation>
    <scope>NUCLEOTIDE SEQUENCE [LARGE SCALE GENOMIC DNA]</scope>
    <source>
        <strain evidence="3">JCM 17939</strain>
    </source>
</reference>
<dbReference type="PANTHER" id="PTHR47129:SF1">
    <property type="entry name" value="NMRA-LIKE DOMAIN-CONTAINING PROTEIN"/>
    <property type="match status" value="1"/>
</dbReference>
<comment type="caution">
    <text evidence="2">The sequence shown here is derived from an EMBL/GenBank/DDBJ whole genome shotgun (WGS) entry which is preliminary data.</text>
</comment>
<dbReference type="SUPFAM" id="SSF51735">
    <property type="entry name" value="NAD(P)-binding Rossmann-fold domains"/>
    <property type="match status" value="1"/>
</dbReference>
<dbReference type="Gene3D" id="3.40.50.720">
    <property type="entry name" value="NAD(P)-binding Rossmann-like Domain"/>
    <property type="match status" value="1"/>
</dbReference>
<dbReference type="RefSeq" id="WP_345430941.1">
    <property type="nucleotide sequence ID" value="NZ_BAABHK010000003.1"/>
</dbReference>
<evidence type="ECO:0000313" key="2">
    <source>
        <dbReference type="EMBL" id="GAA4624628.1"/>
    </source>
</evidence>
<dbReference type="PANTHER" id="PTHR47129">
    <property type="entry name" value="QUINONE OXIDOREDUCTASE 2"/>
    <property type="match status" value="1"/>
</dbReference>
<dbReference type="InterPro" id="IPR052718">
    <property type="entry name" value="NmrA-type_oxidoreductase"/>
</dbReference>
<keyword evidence="3" id="KW-1185">Reference proteome</keyword>
<sequence>MIAVCGASGNLGGRTLKHLVERVDASRVVALSRTPDRVPAVGVETRVADFSDPDGLVRAFDGVERLLIISLDAITGRVPKHANAIDAAAKAGVGHVVYTSVARAGEPGNPVRVVPDHRDTERLLASSGPAFTALRFNVWPEMLTYLGVAQRAVAGGRLPSNAGDGRVGYLTRDDSAAVAAAALADGGCEGQFLEVTGPEAVRDTDIAEALTEASGRRVRLMPATDEEMPMRLTELGMPAPLAEAWTEAGVTRREGWFDVLTHAAERLTGHRPTSIAEFFAAERATLLTA</sequence>
<protein>
    <submittedName>
        <fullName evidence="2">SDR family oxidoreductase</fullName>
    </submittedName>
</protein>
<dbReference type="Pfam" id="PF13460">
    <property type="entry name" value="NAD_binding_10"/>
    <property type="match status" value="1"/>
</dbReference>
<dbReference type="EMBL" id="BAABHK010000003">
    <property type="protein sequence ID" value="GAA4624628.1"/>
    <property type="molecule type" value="Genomic_DNA"/>
</dbReference>
<feature type="domain" description="NAD(P)-binding" evidence="1">
    <location>
        <begin position="6"/>
        <end position="185"/>
    </location>
</feature>